<dbReference type="InterPro" id="IPR007197">
    <property type="entry name" value="rSAM"/>
</dbReference>
<dbReference type="EMBL" id="QHCT01000003">
    <property type="protein sequence ID" value="RHX90063.1"/>
    <property type="molecule type" value="Genomic_DNA"/>
</dbReference>
<evidence type="ECO:0000313" key="8">
    <source>
        <dbReference type="EMBL" id="RHX90063.1"/>
    </source>
</evidence>
<evidence type="ECO:0000256" key="4">
    <source>
        <dbReference type="ARBA" id="ARBA00022723"/>
    </source>
</evidence>
<dbReference type="SFLD" id="SFLDG01060">
    <property type="entry name" value="BATS_domain_containing"/>
    <property type="match status" value="1"/>
</dbReference>
<keyword evidence="4" id="KW-0479">Metal-binding</keyword>
<dbReference type="InterPro" id="IPR058240">
    <property type="entry name" value="rSAM_sf"/>
</dbReference>
<protein>
    <submittedName>
        <fullName evidence="8">2-iminoacetate synthase ThiH</fullName>
    </submittedName>
</protein>
<dbReference type="SFLD" id="SFLDS00029">
    <property type="entry name" value="Radical_SAM"/>
    <property type="match status" value="1"/>
</dbReference>
<dbReference type="CDD" id="cd01335">
    <property type="entry name" value="Radical_SAM"/>
    <property type="match status" value="1"/>
</dbReference>
<proteinExistence type="predicted"/>
<evidence type="ECO:0000256" key="3">
    <source>
        <dbReference type="ARBA" id="ARBA00022691"/>
    </source>
</evidence>
<evidence type="ECO:0000256" key="6">
    <source>
        <dbReference type="ARBA" id="ARBA00023014"/>
    </source>
</evidence>
<dbReference type="InterPro" id="IPR034428">
    <property type="entry name" value="ThiH/NoCL/HydG-like"/>
</dbReference>
<comment type="caution">
    <text evidence="8">The sequence shown here is derived from an EMBL/GenBank/DDBJ whole genome shotgun (WGS) entry which is preliminary data.</text>
</comment>
<gene>
    <name evidence="8" type="ORF">DLM75_14155</name>
</gene>
<dbReference type="OrthoDB" id="9801120at2"/>
<dbReference type="PANTHER" id="PTHR43583">
    <property type="entry name" value="2-IMINOACETATE SYNTHASE"/>
    <property type="match status" value="1"/>
</dbReference>
<evidence type="ECO:0000313" key="9">
    <source>
        <dbReference type="Proteomes" id="UP000265798"/>
    </source>
</evidence>
<comment type="cofactor">
    <cofactor evidence="1">
        <name>[4Fe-4S] cluster</name>
        <dbReference type="ChEBI" id="CHEBI:49883"/>
    </cofactor>
</comment>
<evidence type="ECO:0000259" key="7">
    <source>
        <dbReference type="PROSITE" id="PS51918"/>
    </source>
</evidence>
<dbReference type="PROSITE" id="PS51918">
    <property type="entry name" value="RADICAL_SAM"/>
    <property type="match status" value="1"/>
</dbReference>
<sequence length="377" mass="43036">MYTELFEKTSFETGSQIIRSKTKEDVERALHRASLGVSLDFEDYLSLVSPSASSYLEPMAFLSKEIKKERFGNIIQLFMPLYLSNECRSSCLYCGFSYENKIPRKTLTEEEIRKEAEVLQSKGIRHLVILTGEDYSKTNLNYILRAISILREFFDSIAIEIYPLDTDDYRTVIDSGVEALIVYQETYDPEVYVENHYRGIKKNMRYRLEAPDRGGKAGFRRIGLGALLGLSDPLGEMFKLGEHAKYLMGEYWKTSFQISLPRMRPAAGEFQKILPVSDRDFVRYLFALRISFPDIGMVLSTRESANLRDHLSRLGITSMSVESKTEPGGYSNSGALKQFEIEDDRSVSEIVSSLKKSGLDPVFKDFDRALFGSKETL</sequence>
<organism evidence="8 9">
    <name type="scientific">Leptospira stimsonii</name>
    <dbReference type="NCBI Taxonomy" id="2202203"/>
    <lineage>
        <taxon>Bacteria</taxon>
        <taxon>Pseudomonadati</taxon>
        <taxon>Spirochaetota</taxon>
        <taxon>Spirochaetia</taxon>
        <taxon>Leptospirales</taxon>
        <taxon>Leptospiraceae</taxon>
        <taxon>Leptospira</taxon>
    </lineage>
</organism>
<evidence type="ECO:0000256" key="2">
    <source>
        <dbReference type="ARBA" id="ARBA00022485"/>
    </source>
</evidence>
<dbReference type="GO" id="GO:0009228">
    <property type="term" value="P:thiamine biosynthetic process"/>
    <property type="evidence" value="ECO:0007669"/>
    <property type="project" value="InterPro"/>
</dbReference>
<keyword evidence="5" id="KW-0408">Iron</keyword>
<dbReference type="InterPro" id="IPR010722">
    <property type="entry name" value="BATS_dom"/>
</dbReference>
<dbReference type="Pfam" id="PF04055">
    <property type="entry name" value="Radical_SAM"/>
    <property type="match status" value="1"/>
</dbReference>
<dbReference type="InterPro" id="IPR013785">
    <property type="entry name" value="Aldolase_TIM"/>
</dbReference>
<accession>A0A396Z7H1</accession>
<dbReference type="NCBIfam" id="TIGR02351">
    <property type="entry name" value="thiH"/>
    <property type="match status" value="1"/>
</dbReference>
<dbReference type="SFLD" id="SFLDG01081">
    <property type="entry name" value="cleavage_of_the_Ca-Cb_bond_in"/>
    <property type="match status" value="1"/>
</dbReference>
<evidence type="ECO:0000256" key="5">
    <source>
        <dbReference type="ARBA" id="ARBA00023004"/>
    </source>
</evidence>
<dbReference type="Gene3D" id="3.20.20.70">
    <property type="entry name" value="Aldolase class I"/>
    <property type="match status" value="1"/>
</dbReference>
<dbReference type="SFLD" id="SFLDF00301">
    <property type="entry name" value="2-iminoacetate_synthase_(ThiH)"/>
    <property type="match status" value="1"/>
</dbReference>
<keyword evidence="3" id="KW-0949">S-adenosyl-L-methionine</keyword>
<dbReference type="Proteomes" id="UP000265798">
    <property type="component" value="Unassembled WGS sequence"/>
</dbReference>
<feature type="domain" description="Radical SAM core" evidence="7">
    <location>
        <begin position="73"/>
        <end position="308"/>
    </location>
</feature>
<dbReference type="InterPro" id="IPR012726">
    <property type="entry name" value="ThiH"/>
</dbReference>
<dbReference type="GO" id="GO:0051539">
    <property type="term" value="F:4 iron, 4 sulfur cluster binding"/>
    <property type="evidence" value="ECO:0007669"/>
    <property type="project" value="UniProtKB-KW"/>
</dbReference>
<dbReference type="SUPFAM" id="SSF102114">
    <property type="entry name" value="Radical SAM enzymes"/>
    <property type="match status" value="1"/>
</dbReference>
<reference evidence="9" key="1">
    <citation type="submission" date="2018-05" db="EMBL/GenBank/DDBJ databases">
        <title>Leptospira yasudae sp. nov. and Leptospira stimsonii sp. nov., two pathogenic species of the genus Leptospira isolated from environmental sources.</title>
        <authorList>
            <person name="Casanovas-Massana A."/>
            <person name="Hamond C."/>
            <person name="Santos L.A."/>
            <person name="Hacker K.P."/>
            <person name="Balassiano I."/>
            <person name="Medeiros M.A."/>
            <person name="Reis M.G."/>
            <person name="Ko A.I."/>
            <person name="Wunder E.A."/>
        </authorList>
    </citation>
    <scope>NUCLEOTIDE SEQUENCE [LARGE SCALE GENOMIC DNA]</scope>
    <source>
        <strain evidence="9">Yale</strain>
    </source>
</reference>
<dbReference type="GO" id="GO:0005506">
    <property type="term" value="F:iron ion binding"/>
    <property type="evidence" value="ECO:0007669"/>
    <property type="project" value="InterPro"/>
</dbReference>
<dbReference type="RefSeq" id="WP_118969122.1">
    <property type="nucleotide sequence ID" value="NZ_QHCT01000003.1"/>
</dbReference>
<keyword evidence="2" id="KW-0004">4Fe-4S</keyword>
<dbReference type="Pfam" id="PF06968">
    <property type="entry name" value="BATS"/>
    <property type="match status" value="1"/>
</dbReference>
<keyword evidence="6" id="KW-0411">Iron-sulfur</keyword>
<evidence type="ECO:0000256" key="1">
    <source>
        <dbReference type="ARBA" id="ARBA00001966"/>
    </source>
</evidence>
<dbReference type="AlphaFoldDB" id="A0A396Z7H1"/>
<dbReference type="PANTHER" id="PTHR43583:SF1">
    <property type="entry name" value="2-IMINOACETATE SYNTHASE"/>
    <property type="match status" value="1"/>
</dbReference>
<dbReference type="SMART" id="SM00876">
    <property type="entry name" value="BATS"/>
    <property type="match status" value="1"/>
</dbReference>
<dbReference type="GO" id="GO:0003824">
    <property type="term" value="F:catalytic activity"/>
    <property type="evidence" value="ECO:0007669"/>
    <property type="project" value="InterPro"/>
</dbReference>
<name>A0A396Z7H1_9LEPT</name>